<dbReference type="CDD" id="cd01335">
    <property type="entry name" value="Radical_SAM"/>
    <property type="match status" value="1"/>
</dbReference>
<accession>A0A560F1H7</accession>
<evidence type="ECO:0000256" key="4">
    <source>
        <dbReference type="ARBA" id="ARBA00022691"/>
    </source>
</evidence>
<dbReference type="SFLD" id="SFLDG01082">
    <property type="entry name" value="B12-binding_domain_containing"/>
    <property type="match status" value="1"/>
</dbReference>
<dbReference type="EMBL" id="VITN01000014">
    <property type="protein sequence ID" value="TWB15478.1"/>
    <property type="molecule type" value="Genomic_DNA"/>
</dbReference>
<dbReference type="InterPro" id="IPR023404">
    <property type="entry name" value="rSAM_horseshoe"/>
</dbReference>
<keyword evidence="2" id="KW-0489">Methyltransferase</keyword>
<evidence type="ECO:0000313" key="10">
    <source>
        <dbReference type="EMBL" id="TWB15478.1"/>
    </source>
</evidence>
<name>A0A560F1H7_9PROT</name>
<dbReference type="Proteomes" id="UP000319859">
    <property type="component" value="Unassembled WGS sequence"/>
</dbReference>
<dbReference type="SMART" id="SM00729">
    <property type="entry name" value="Elp3"/>
    <property type="match status" value="1"/>
</dbReference>
<dbReference type="GO" id="GO:0005829">
    <property type="term" value="C:cytosol"/>
    <property type="evidence" value="ECO:0007669"/>
    <property type="project" value="TreeGrafter"/>
</dbReference>
<comment type="caution">
    <text evidence="10">The sequence shown here is derived from an EMBL/GenBank/DDBJ whole genome shotgun (WGS) entry which is preliminary data.</text>
</comment>
<dbReference type="PROSITE" id="PS51918">
    <property type="entry name" value="RADICAL_SAM"/>
    <property type="match status" value="1"/>
</dbReference>
<dbReference type="SFLD" id="SFLDS00029">
    <property type="entry name" value="Radical_SAM"/>
    <property type="match status" value="1"/>
</dbReference>
<dbReference type="Pfam" id="PF04055">
    <property type="entry name" value="Radical_SAM"/>
    <property type="match status" value="1"/>
</dbReference>
<dbReference type="Gene3D" id="3.40.50.280">
    <property type="entry name" value="Cobalamin-binding domain"/>
    <property type="match status" value="1"/>
</dbReference>
<keyword evidence="7" id="KW-0411">Iron-sulfur</keyword>
<dbReference type="PANTHER" id="PTHR43409:SF7">
    <property type="entry name" value="BLL1977 PROTEIN"/>
    <property type="match status" value="1"/>
</dbReference>
<dbReference type="GO" id="GO:0003824">
    <property type="term" value="F:catalytic activity"/>
    <property type="evidence" value="ECO:0007669"/>
    <property type="project" value="InterPro"/>
</dbReference>
<comment type="cofactor">
    <cofactor evidence="1">
        <name>[4Fe-4S] cluster</name>
        <dbReference type="ChEBI" id="CHEBI:49883"/>
    </cofactor>
</comment>
<proteinExistence type="predicted"/>
<keyword evidence="3" id="KW-0808">Transferase</keyword>
<dbReference type="GO" id="GO:0031419">
    <property type="term" value="F:cobalamin binding"/>
    <property type="evidence" value="ECO:0007669"/>
    <property type="project" value="InterPro"/>
</dbReference>
<dbReference type="InterPro" id="IPR034466">
    <property type="entry name" value="Methyltransferase_Class_B"/>
</dbReference>
<protein>
    <submittedName>
        <fullName evidence="10">Radical SAM superfamily enzyme YgiQ (UPF0313 family)</fullName>
    </submittedName>
</protein>
<evidence type="ECO:0000259" key="8">
    <source>
        <dbReference type="PROSITE" id="PS51332"/>
    </source>
</evidence>
<evidence type="ECO:0000256" key="3">
    <source>
        <dbReference type="ARBA" id="ARBA00022679"/>
    </source>
</evidence>
<dbReference type="SFLD" id="SFLDG01123">
    <property type="entry name" value="methyltransferase_(Class_B)"/>
    <property type="match status" value="1"/>
</dbReference>
<evidence type="ECO:0000256" key="7">
    <source>
        <dbReference type="ARBA" id="ARBA00023014"/>
    </source>
</evidence>
<dbReference type="InterPro" id="IPR058240">
    <property type="entry name" value="rSAM_sf"/>
</dbReference>
<dbReference type="SUPFAM" id="SSF102114">
    <property type="entry name" value="Radical SAM enzymes"/>
    <property type="match status" value="1"/>
</dbReference>
<dbReference type="GO" id="GO:0051539">
    <property type="term" value="F:4 iron, 4 sulfur cluster binding"/>
    <property type="evidence" value="ECO:0007669"/>
    <property type="project" value="UniProtKB-KW"/>
</dbReference>
<dbReference type="Pfam" id="PF02310">
    <property type="entry name" value="B12-binding"/>
    <property type="match status" value="1"/>
</dbReference>
<dbReference type="RefSeq" id="WP_186457467.1">
    <property type="nucleotide sequence ID" value="NZ_VITN01000014.1"/>
</dbReference>
<dbReference type="InterPro" id="IPR051198">
    <property type="entry name" value="BchE-like"/>
</dbReference>
<organism evidence="10 11">
    <name type="scientific">Nitrospirillum amazonense</name>
    <dbReference type="NCBI Taxonomy" id="28077"/>
    <lineage>
        <taxon>Bacteria</taxon>
        <taxon>Pseudomonadati</taxon>
        <taxon>Pseudomonadota</taxon>
        <taxon>Alphaproteobacteria</taxon>
        <taxon>Rhodospirillales</taxon>
        <taxon>Azospirillaceae</taxon>
        <taxon>Nitrospirillum</taxon>
    </lineage>
</organism>
<reference evidence="10 11" key="1">
    <citation type="submission" date="2019-06" db="EMBL/GenBank/DDBJ databases">
        <title>Genomic Encyclopedia of Type Strains, Phase IV (KMG-V): Genome sequencing to study the core and pangenomes of soil and plant-associated prokaryotes.</title>
        <authorList>
            <person name="Whitman W."/>
        </authorList>
    </citation>
    <scope>NUCLEOTIDE SEQUENCE [LARGE SCALE GENOMIC DNA]</scope>
    <source>
        <strain evidence="10 11">BR 11880</strain>
    </source>
</reference>
<dbReference type="PANTHER" id="PTHR43409">
    <property type="entry name" value="ANAEROBIC MAGNESIUM-PROTOPORPHYRIN IX MONOMETHYL ESTER CYCLASE-RELATED"/>
    <property type="match status" value="1"/>
</dbReference>
<evidence type="ECO:0000256" key="5">
    <source>
        <dbReference type="ARBA" id="ARBA00022723"/>
    </source>
</evidence>
<keyword evidence="5" id="KW-0479">Metal-binding</keyword>
<evidence type="ECO:0000313" key="11">
    <source>
        <dbReference type="Proteomes" id="UP000319859"/>
    </source>
</evidence>
<dbReference type="PROSITE" id="PS51332">
    <property type="entry name" value="B12_BINDING"/>
    <property type="match status" value="1"/>
</dbReference>
<keyword evidence="6" id="KW-0408">Iron</keyword>
<gene>
    <name evidence="10" type="ORF">FBZ89_11471</name>
</gene>
<feature type="domain" description="B12-binding" evidence="8">
    <location>
        <begin position="8"/>
        <end position="140"/>
    </location>
</feature>
<dbReference type="Gene3D" id="3.80.30.20">
    <property type="entry name" value="tm_1862 like domain"/>
    <property type="match status" value="1"/>
</dbReference>
<evidence type="ECO:0000256" key="1">
    <source>
        <dbReference type="ARBA" id="ARBA00001966"/>
    </source>
</evidence>
<evidence type="ECO:0000256" key="2">
    <source>
        <dbReference type="ARBA" id="ARBA00022603"/>
    </source>
</evidence>
<dbReference type="AlphaFoldDB" id="A0A560F1H7"/>
<dbReference type="InterPro" id="IPR007197">
    <property type="entry name" value="rSAM"/>
</dbReference>
<dbReference type="InterPro" id="IPR006158">
    <property type="entry name" value="Cobalamin-bd"/>
</dbReference>
<dbReference type="GO" id="GO:0046872">
    <property type="term" value="F:metal ion binding"/>
    <property type="evidence" value="ECO:0007669"/>
    <property type="project" value="UniProtKB-KW"/>
</dbReference>
<evidence type="ECO:0000256" key="6">
    <source>
        <dbReference type="ARBA" id="ARBA00023004"/>
    </source>
</evidence>
<keyword evidence="4" id="KW-0949">S-adenosyl-L-methionine</keyword>
<dbReference type="InterPro" id="IPR006638">
    <property type="entry name" value="Elp3/MiaA/NifB-like_rSAM"/>
</dbReference>
<sequence length="466" mass="52312">MTDILLTHGYFLMADPAERAVMKPYPPLGLLYISSHLKAQGFGVEVMDTTFMDMDAAQATLARKRPAVVGIYVNLMTRGNALRLATAAKAAGATVIFGGPEPANYAEEYLSRGGDIVVSGEGELTLAELIPHLARHGLTELDQVHGIAYRGEDGGVRRTPARKQIADLDAQPFPDRGAIDLERYLQTWKTHHGVRSVSLIVARGCPYTCNWCSHSVFGHSHRRRSPRNVADEIELIRDTYAPDQLWFADDVFTINQKWLEQFAAEMKRRGLRYPFETITREDRLNERVADLLAELGCYRIWIGAESGSQRILDAMQRRTNAVRMREMIALVQNRGIRAGTFIMLGYDGETWQDIDETARHLRLSAPDDVLTTISYPIKGTPYYDKVADRIAGGGAWQESSDRALTVVGRKSRRFYRHAQHWLAAEGRLGRLEAAPQRDLLRHAKARASSALSRLAMYATRHEVEHG</sequence>
<feature type="domain" description="Radical SAM core" evidence="9">
    <location>
        <begin position="191"/>
        <end position="409"/>
    </location>
</feature>
<evidence type="ECO:0000259" key="9">
    <source>
        <dbReference type="PROSITE" id="PS51918"/>
    </source>
</evidence>